<dbReference type="PATRIC" id="fig|1218506.3.peg.436"/>
<dbReference type="Proteomes" id="UP000033612">
    <property type="component" value="Unassembled WGS sequence"/>
</dbReference>
<dbReference type="OrthoDB" id="9804353at2"/>
<evidence type="ECO:0000256" key="1">
    <source>
        <dbReference type="ARBA" id="ARBA00004651"/>
    </source>
</evidence>
<evidence type="ECO:0000313" key="6">
    <source>
        <dbReference type="Proteomes" id="UP000033612"/>
    </source>
</evidence>
<feature type="transmembrane region" description="Helical" evidence="4">
    <location>
        <begin position="401"/>
        <end position="425"/>
    </location>
</feature>
<evidence type="ECO:0008006" key="7">
    <source>
        <dbReference type="Google" id="ProtNLM"/>
    </source>
</evidence>
<keyword evidence="4" id="KW-0472">Membrane</keyword>
<protein>
    <recommendedName>
        <fullName evidence="7">ABC transmembrane type-1 domain-containing protein</fullName>
    </recommendedName>
</protein>
<evidence type="ECO:0000256" key="4">
    <source>
        <dbReference type="SAM" id="Phobius"/>
    </source>
</evidence>
<dbReference type="PANTHER" id="PTHR30151">
    <property type="entry name" value="ALKANE SULFONATE ABC TRANSPORTER-RELATED, MEMBRANE SUBUNIT"/>
    <property type="match status" value="1"/>
</dbReference>
<keyword evidence="6" id="KW-1185">Reference proteome</keyword>
<dbReference type="EMBL" id="JXLH01000006">
    <property type="protein sequence ID" value="KJY59355.1"/>
    <property type="molecule type" value="Genomic_DNA"/>
</dbReference>
<dbReference type="STRING" id="1218506.JF75_03900"/>
<feature type="transmembrane region" description="Helical" evidence="4">
    <location>
        <begin position="276"/>
        <end position="296"/>
    </location>
</feature>
<dbReference type="AlphaFoldDB" id="A0A0F4LL82"/>
<feature type="transmembrane region" description="Helical" evidence="4">
    <location>
        <begin position="332"/>
        <end position="354"/>
    </location>
</feature>
<evidence type="ECO:0000313" key="5">
    <source>
        <dbReference type="EMBL" id="KJY59355.1"/>
    </source>
</evidence>
<comment type="caution">
    <text evidence="5">The sequence shown here is derived from an EMBL/GenBank/DDBJ whole genome shotgun (WGS) entry which is preliminary data.</text>
</comment>
<gene>
    <name evidence="5" type="ORF">JF75_03900</name>
</gene>
<feature type="transmembrane region" description="Helical" evidence="4">
    <location>
        <begin position="302"/>
        <end position="320"/>
    </location>
</feature>
<sequence>MLFSNTVNDNYKIINHRNVDKMIDVEFLQDLYSQVDLEINPVRFRNIISIYRDGIFQAYAPEKEWNFLQEYVGNKFLEKDRSFLIGLNHYIEFPKTELKKLLKSIAQRDLNSDSPKILCHTLIKLHFCALNEIYGINLVQIEEGLHYAIKKFLQSEQNFGTDAFNWLLGDSHSILTDAIELKVSLSEKKRKGLITNKEAEQIYTNQYGGLETAYGNFKEKNSNNEKEKQFVKDTNKDLLSTFTRILIGGSVGEIFSIFFSLLAVKLKAFGKVLKGIVGIFAHAPIIALIPLVILITPDTESSILLIISISSFLGTFDYNISIIRKISSWNKYYIALFYKRNIISDFVVSIPYFLHYLPTSISYSFSSSWTTVVTAEVLSGTTGVGFRLWQSFSILDFPQMIVYLIIIIGCGEIGRAFIDSIGYLVKKLKNV</sequence>
<dbReference type="PANTHER" id="PTHR30151:SF0">
    <property type="entry name" value="ABC TRANSPORTER PERMEASE PROTEIN MJ0413-RELATED"/>
    <property type="match status" value="1"/>
</dbReference>
<keyword evidence="3" id="KW-1003">Cell membrane</keyword>
<organism evidence="5 6">
    <name type="scientific">Lactobacillus kimbladii</name>
    <dbReference type="NCBI Taxonomy" id="1218506"/>
    <lineage>
        <taxon>Bacteria</taxon>
        <taxon>Bacillati</taxon>
        <taxon>Bacillota</taxon>
        <taxon>Bacilli</taxon>
        <taxon>Lactobacillales</taxon>
        <taxon>Lactobacillaceae</taxon>
        <taxon>Lactobacillus</taxon>
    </lineage>
</organism>
<name>A0A0F4LL82_9LACO</name>
<reference evidence="5 6" key="1">
    <citation type="submission" date="2015-01" db="EMBL/GenBank/DDBJ databases">
        <title>Comparative genomics of the lactic acid bacteria isolated from the honey bee gut.</title>
        <authorList>
            <person name="Ellegaard K.M."/>
            <person name="Tamarit D."/>
            <person name="Javelind E."/>
            <person name="Olofsson T."/>
            <person name="Andersson S.G."/>
            <person name="Vasquez A."/>
        </authorList>
    </citation>
    <scope>NUCLEOTIDE SEQUENCE [LARGE SCALE GENOMIC DNA]</scope>
    <source>
        <strain evidence="5 6">Hma2</strain>
    </source>
</reference>
<accession>A0A0F4LL82</accession>
<dbReference type="GO" id="GO:0005886">
    <property type="term" value="C:plasma membrane"/>
    <property type="evidence" value="ECO:0007669"/>
    <property type="project" value="UniProtKB-SubCell"/>
</dbReference>
<dbReference type="RefSeq" id="WP_046331638.1">
    <property type="nucleotide sequence ID" value="NZ_JBHTBO010000020.1"/>
</dbReference>
<keyword evidence="4" id="KW-1133">Transmembrane helix</keyword>
<comment type="subcellular location">
    <subcellularLocation>
        <location evidence="1">Cell membrane</location>
        <topology evidence="1">Multi-pass membrane protein</topology>
    </subcellularLocation>
</comment>
<feature type="transmembrane region" description="Helical" evidence="4">
    <location>
        <begin position="245"/>
        <end position="264"/>
    </location>
</feature>
<evidence type="ECO:0000256" key="2">
    <source>
        <dbReference type="ARBA" id="ARBA00022448"/>
    </source>
</evidence>
<keyword evidence="4" id="KW-0812">Transmembrane</keyword>
<evidence type="ECO:0000256" key="3">
    <source>
        <dbReference type="ARBA" id="ARBA00022475"/>
    </source>
</evidence>
<dbReference type="HOGENOM" id="CLU_635833_0_0_9"/>
<keyword evidence="2" id="KW-0813">Transport</keyword>
<proteinExistence type="predicted"/>